<proteinExistence type="predicted"/>
<accession>A0A0E9W9P6</accession>
<organism evidence="1">
    <name type="scientific">Anguilla anguilla</name>
    <name type="common">European freshwater eel</name>
    <name type="synonym">Muraena anguilla</name>
    <dbReference type="NCBI Taxonomy" id="7936"/>
    <lineage>
        <taxon>Eukaryota</taxon>
        <taxon>Metazoa</taxon>
        <taxon>Chordata</taxon>
        <taxon>Craniata</taxon>
        <taxon>Vertebrata</taxon>
        <taxon>Euteleostomi</taxon>
        <taxon>Actinopterygii</taxon>
        <taxon>Neopterygii</taxon>
        <taxon>Teleostei</taxon>
        <taxon>Anguilliformes</taxon>
        <taxon>Anguillidae</taxon>
        <taxon>Anguilla</taxon>
    </lineage>
</organism>
<evidence type="ECO:0000313" key="1">
    <source>
        <dbReference type="EMBL" id="JAH86265.1"/>
    </source>
</evidence>
<reference evidence="1" key="2">
    <citation type="journal article" date="2015" name="Fish Shellfish Immunol.">
        <title>Early steps in the European eel (Anguilla anguilla)-Vibrio vulnificus interaction in the gills: Role of the RtxA13 toxin.</title>
        <authorList>
            <person name="Callol A."/>
            <person name="Pajuelo D."/>
            <person name="Ebbesson L."/>
            <person name="Teles M."/>
            <person name="MacKenzie S."/>
            <person name="Amaro C."/>
        </authorList>
    </citation>
    <scope>NUCLEOTIDE SEQUENCE</scope>
</reference>
<dbReference type="AlphaFoldDB" id="A0A0E9W9P6"/>
<name>A0A0E9W9P6_ANGAN</name>
<protein>
    <submittedName>
        <fullName evidence="1">Uncharacterized protein</fullName>
    </submittedName>
</protein>
<dbReference type="EMBL" id="GBXM01022312">
    <property type="protein sequence ID" value="JAH86265.1"/>
    <property type="molecule type" value="Transcribed_RNA"/>
</dbReference>
<reference evidence="1" key="1">
    <citation type="submission" date="2014-11" db="EMBL/GenBank/DDBJ databases">
        <authorList>
            <person name="Amaro Gonzalez C."/>
        </authorList>
    </citation>
    <scope>NUCLEOTIDE SEQUENCE</scope>
</reference>
<sequence length="37" mass="4580">MKHLRIQLHLYYTYKPYHPPHHFIPSCSDECTQNAYF</sequence>